<evidence type="ECO:0000256" key="1">
    <source>
        <dbReference type="ARBA" id="ARBA00007521"/>
    </source>
</evidence>
<dbReference type="GO" id="GO:0006402">
    <property type="term" value="P:mRNA catabolic process"/>
    <property type="evidence" value="ECO:0007669"/>
    <property type="project" value="TreeGrafter"/>
</dbReference>
<dbReference type="GO" id="GO:0016075">
    <property type="term" value="P:rRNA catabolic process"/>
    <property type="evidence" value="ECO:0007669"/>
    <property type="project" value="TreeGrafter"/>
</dbReference>
<name>A0AAV3XFY6_9CYAN</name>
<keyword evidence="2" id="KW-1277">Toxin-antitoxin system</keyword>
<comment type="similarity">
    <text evidence="1 3">Belongs to the PemK/MazF family.</text>
</comment>
<dbReference type="SUPFAM" id="SSF50118">
    <property type="entry name" value="Cell growth inhibitor/plasmid maintenance toxic component"/>
    <property type="match status" value="1"/>
</dbReference>
<dbReference type="InterPro" id="IPR003477">
    <property type="entry name" value="PemK-like"/>
</dbReference>
<keyword evidence="3" id="KW-0378">Hydrolase</keyword>
<evidence type="ECO:0000313" key="4">
    <source>
        <dbReference type="EMBL" id="GET38367.1"/>
    </source>
</evidence>
<proteinExistence type="inferred from homology"/>
<dbReference type="GO" id="GO:0004521">
    <property type="term" value="F:RNA endonuclease activity"/>
    <property type="evidence" value="ECO:0007669"/>
    <property type="project" value="TreeGrafter"/>
</dbReference>
<dbReference type="RefSeq" id="WP_226581501.1">
    <property type="nucleotide sequence ID" value="NZ_BLAY01000043.1"/>
</dbReference>
<organism evidence="4 5">
    <name type="scientific">Microseira wollei NIES-4236</name>
    <dbReference type="NCBI Taxonomy" id="2530354"/>
    <lineage>
        <taxon>Bacteria</taxon>
        <taxon>Bacillati</taxon>
        <taxon>Cyanobacteriota</taxon>
        <taxon>Cyanophyceae</taxon>
        <taxon>Oscillatoriophycideae</taxon>
        <taxon>Aerosakkonematales</taxon>
        <taxon>Aerosakkonemataceae</taxon>
        <taxon>Microseira</taxon>
    </lineage>
</organism>
<evidence type="ECO:0000256" key="3">
    <source>
        <dbReference type="PIRNR" id="PIRNR033490"/>
    </source>
</evidence>
<evidence type="ECO:0000256" key="2">
    <source>
        <dbReference type="ARBA" id="ARBA00022649"/>
    </source>
</evidence>
<keyword evidence="3" id="KW-0540">Nuclease</keyword>
<dbReference type="Proteomes" id="UP001050975">
    <property type="component" value="Unassembled WGS sequence"/>
</dbReference>
<dbReference type="PANTHER" id="PTHR33988">
    <property type="entry name" value="ENDORIBONUCLEASE MAZF-RELATED"/>
    <property type="match status" value="1"/>
</dbReference>
<evidence type="ECO:0000313" key="5">
    <source>
        <dbReference type="Proteomes" id="UP001050975"/>
    </source>
</evidence>
<dbReference type="EMBL" id="BLAY01000043">
    <property type="protein sequence ID" value="GET38367.1"/>
    <property type="molecule type" value="Genomic_DNA"/>
</dbReference>
<comment type="caution">
    <text evidence="4">The sequence shown here is derived from an EMBL/GenBank/DDBJ whole genome shotgun (WGS) entry which is preliminary data.</text>
</comment>
<comment type="function">
    <text evidence="3">Toxic component of a type II toxin-antitoxin (TA) system.</text>
</comment>
<dbReference type="AlphaFoldDB" id="A0AAV3XFY6"/>
<keyword evidence="3" id="KW-0255">Endonuclease</keyword>
<reference evidence="4" key="1">
    <citation type="submission" date="2019-10" db="EMBL/GenBank/DDBJ databases">
        <title>Draft genome sequece of Microseira wollei NIES-4236.</title>
        <authorList>
            <person name="Yamaguchi H."/>
            <person name="Suzuki S."/>
            <person name="Kawachi M."/>
        </authorList>
    </citation>
    <scope>NUCLEOTIDE SEQUENCE</scope>
    <source>
        <strain evidence="4">NIES-4236</strain>
    </source>
</reference>
<dbReference type="Gene3D" id="2.30.30.110">
    <property type="match status" value="1"/>
</dbReference>
<sequence>MANSSARGLGSIWVVRFEPSVGTEIRKTRPALVISGSAFNAQRSKVTVLPFASARANDPRISPAMVFVPSSAENGLAVDSLLVCVDPMTFDKSRLVQRLGQLETELMTQAQAILRQYLRL</sequence>
<gene>
    <name evidence="4" type="ORF">MiSe_31230</name>
</gene>
<keyword evidence="5" id="KW-1185">Reference proteome</keyword>
<protein>
    <recommendedName>
        <fullName evidence="3">mRNA interferase</fullName>
        <ecNumber evidence="3">3.1.-.-</ecNumber>
    </recommendedName>
</protein>
<dbReference type="InterPro" id="IPR011067">
    <property type="entry name" value="Plasmid_toxin/cell-grow_inhib"/>
</dbReference>
<dbReference type="PANTHER" id="PTHR33988:SF1">
    <property type="entry name" value="ENDORIBONUCLEASE MAZF7-RELATED"/>
    <property type="match status" value="1"/>
</dbReference>
<dbReference type="Pfam" id="PF02452">
    <property type="entry name" value="PemK_toxin"/>
    <property type="match status" value="1"/>
</dbReference>
<accession>A0AAV3XFY6</accession>
<dbReference type="PIRSF" id="PIRSF033490">
    <property type="entry name" value="MazF"/>
    <property type="match status" value="1"/>
</dbReference>
<dbReference type="GO" id="GO:0016787">
    <property type="term" value="F:hydrolase activity"/>
    <property type="evidence" value="ECO:0007669"/>
    <property type="project" value="UniProtKB-KW"/>
</dbReference>
<dbReference type="GO" id="GO:0003677">
    <property type="term" value="F:DNA binding"/>
    <property type="evidence" value="ECO:0007669"/>
    <property type="project" value="InterPro"/>
</dbReference>
<dbReference type="EC" id="3.1.-.-" evidence="3"/>